<dbReference type="AlphaFoldDB" id="A0A154MRS7"/>
<evidence type="ECO:0000313" key="3">
    <source>
        <dbReference type="Proteomes" id="UP000076321"/>
    </source>
</evidence>
<dbReference type="SMART" id="SM00458">
    <property type="entry name" value="RICIN"/>
    <property type="match status" value="1"/>
</dbReference>
<dbReference type="EMBL" id="LQCI01000004">
    <property type="protein sequence ID" value="KZB86985.1"/>
    <property type="molecule type" value="Genomic_DNA"/>
</dbReference>
<dbReference type="Pfam" id="PF14200">
    <property type="entry name" value="RicinB_lectin_2"/>
    <property type="match status" value="1"/>
</dbReference>
<organism evidence="2 3">
    <name type="scientific">Amycolatopsis regifaucium</name>
    <dbReference type="NCBI Taxonomy" id="546365"/>
    <lineage>
        <taxon>Bacteria</taxon>
        <taxon>Bacillati</taxon>
        <taxon>Actinomycetota</taxon>
        <taxon>Actinomycetes</taxon>
        <taxon>Pseudonocardiales</taxon>
        <taxon>Pseudonocardiaceae</taxon>
        <taxon>Amycolatopsis</taxon>
    </lineage>
</organism>
<dbReference type="InterPro" id="IPR000772">
    <property type="entry name" value="Ricin_B_lectin"/>
</dbReference>
<dbReference type="RefSeq" id="WP_061981343.1">
    <property type="nucleotide sequence ID" value="NZ_FOPQ01000005.1"/>
</dbReference>
<dbReference type="Gene3D" id="2.80.10.50">
    <property type="match status" value="2"/>
</dbReference>
<dbReference type="InterPro" id="IPR035992">
    <property type="entry name" value="Ricin_B-like_lectins"/>
</dbReference>
<feature type="domain" description="Ricin B lectin" evidence="1">
    <location>
        <begin position="61"/>
        <end position="198"/>
    </location>
</feature>
<evidence type="ECO:0000259" key="1">
    <source>
        <dbReference type="SMART" id="SM00458"/>
    </source>
</evidence>
<dbReference type="Proteomes" id="UP000076321">
    <property type="component" value="Unassembled WGS sequence"/>
</dbReference>
<evidence type="ECO:0000313" key="2">
    <source>
        <dbReference type="EMBL" id="KZB86985.1"/>
    </source>
</evidence>
<name>A0A154MRS7_9PSEU</name>
<reference evidence="2 3" key="1">
    <citation type="submission" date="2015-12" db="EMBL/GenBank/DDBJ databases">
        <title>Amycolatopsis regifaucium genome sequencing and assembly.</title>
        <authorList>
            <person name="Mayilraj S."/>
        </authorList>
    </citation>
    <scope>NUCLEOTIDE SEQUENCE [LARGE SCALE GENOMIC DNA]</scope>
    <source>
        <strain evidence="2 3">GY080</strain>
    </source>
</reference>
<dbReference type="PROSITE" id="PS50231">
    <property type="entry name" value="RICIN_B_LECTIN"/>
    <property type="match status" value="1"/>
</dbReference>
<dbReference type="SUPFAM" id="SSF50370">
    <property type="entry name" value="Ricin B-like lectins"/>
    <property type="match status" value="1"/>
</dbReference>
<accession>A0A154MRS7</accession>
<proteinExistence type="predicted"/>
<protein>
    <recommendedName>
        <fullName evidence="1">Ricin B lectin domain-containing protein</fullName>
    </recommendedName>
</protein>
<sequence length="198" mass="20524">MDAGQFRLVNRYSGLVLGLSGKTSRLAETTPLRSWTDTTGSTVGEGRTAAEQTLTFTDAGAGTLGGIHTLAASGKNLDDPDSSTATGTPLVTWAPHQGENQKWLFTRQAGGSYTLTNAHSKLCADVEGGSTAAGARVIQWTCTGGPNQRWTAAKQPDGRYKLAGVRSGLLLTTASTSDGAAVTHRADTGSALQLWTIG</sequence>
<gene>
    <name evidence="2" type="ORF">AVL48_25485</name>
</gene>
<comment type="caution">
    <text evidence="2">The sequence shown here is derived from an EMBL/GenBank/DDBJ whole genome shotgun (WGS) entry which is preliminary data.</text>
</comment>
<dbReference type="CDD" id="cd00161">
    <property type="entry name" value="beta-trefoil_Ricin-like"/>
    <property type="match status" value="1"/>
</dbReference>